<dbReference type="RefSeq" id="WP_133905760.1">
    <property type="nucleotide sequence ID" value="NZ_SOCP01000011.1"/>
</dbReference>
<feature type="transmembrane region" description="Helical" evidence="1">
    <location>
        <begin position="53"/>
        <end position="83"/>
    </location>
</feature>
<evidence type="ECO:0000313" key="3">
    <source>
        <dbReference type="Proteomes" id="UP000294927"/>
    </source>
</evidence>
<keyword evidence="3" id="KW-1185">Reference proteome</keyword>
<dbReference type="InterPro" id="IPR021401">
    <property type="entry name" value="DUF3040"/>
</dbReference>
<name>A0A4R7VAU3_9PSEU</name>
<evidence type="ECO:0008006" key="4">
    <source>
        <dbReference type="Google" id="ProtNLM"/>
    </source>
</evidence>
<keyword evidence="1" id="KW-0812">Transmembrane</keyword>
<dbReference type="EMBL" id="SOCP01000011">
    <property type="protein sequence ID" value="TDV46088.1"/>
    <property type="molecule type" value="Genomic_DNA"/>
</dbReference>
<dbReference type="Pfam" id="PF11239">
    <property type="entry name" value="DUF3040"/>
    <property type="match status" value="1"/>
</dbReference>
<protein>
    <recommendedName>
        <fullName evidence="4">DUF3040 family protein</fullName>
    </recommendedName>
</protein>
<keyword evidence="1" id="KW-1133">Transmembrane helix</keyword>
<organism evidence="2 3">
    <name type="scientific">Actinophytocola oryzae</name>
    <dbReference type="NCBI Taxonomy" id="502181"/>
    <lineage>
        <taxon>Bacteria</taxon>
        <taxon>Bacillati</taxon>
        <taxon>Actinomycetota</taxon>
        <taxon>Actinomycetes</taxon>
        <taxon>Pseudonocardiales</taxon>
        <taxon>Pseudonocardiaceae</taxon>
    </lineage>
</organism>
<dbReference type="Proteomes" id="UP000294927">
    <property type="component" value="Unassembled WGS sequence"/>
</dbReference>
<proteinExistence type="predicted"/>
<gene>
    <name evidence="2" type="ORF">CLV71_11146</name>
</gene>
<reference evidence="2 3" key="1">
    <citation type="submission" date="2019-03" db="EMBL/GenBank/DDBJ databases">
        <title>Genomic Encyclopedia of Archaeal and Bacterial Type Strains, Phase II (KMG-II): from individual species to whole genera.</title>
        <authorList>
            <person name="Goeker M."/>
        </authorList>
    </citation>
    <scope>NUCLEOTIDE SEQUENCE [LARGE SCALE GENOMIC DNA]</scope>
    <source>
        <strain evidence="2 3">DSM 45499</strain>
    </source>
</reference>
<comment type="caution">
    <text evidence="2">The sequence shown here is derived from an EMBL/GenBank/DDBJ whole genome shotgun (WGS) entry which is preliminary data.</text>
</comment>
<sequence length="86" mass="9647">MLSHDEDRQLRAIQEWFEASDPRLTQMLRDHEAPERRKHRRIGRVAVDVTGGLLFLFGLVAAIASFMVLGILVLGAGACLHLAARR</sequence>
<dbReference type="AlphaFoldDB" id="A0A4R7VAU3"/>
<evidence type="ECO:0000256" key="1">
    <source>
        <dbReference type="SAM" id="Phobius"/>
    </source>
</evidence>
<dbReference type="OrthoDB" id="3628536at2"/>
<keyword evidence="1" id="KW-0472">Membrane</keyword>
<evidence type="ECO:0000313" key="2">
    <source>
        <dbReference type="EMBL" id="TDV46088.1"/>
    </source>
</evidence>
<accession>A0A4R7VAU3</accession>